<name>A0A6G1SQJ7_9ACAR</name>
<feature type="region of interest" description="Disordered" evidence="4">
    <location>
        <begin position="266"/>
        <end position="366"/>
    </location>
</feature>
<gene>
    <name evidence="7" type="primary">spz_1</name>
    <name evidence="7" type="ORF">g.19456</name>
</gene>
<evidence type="ECO:0000256" key="5">
    <source>
        <dbReference type="SAM" id="Phobius"/>
    </source>
</evidence>
<feature type="domain" description="Spaetzle" evidence="6">
    <location>
        <begin position="164"/>
        <end position="258"/>
    </location>
</feature>
<evidence type="ECO:0000256" key="3">
    <source>
        <dbReference type="ARBA" id="ARBA00023180"/>
    </source>
</evidence>
<dbReference type="GO" id="GO:0005121">
    <property type="term" value="F:Toll binding"/>
    <property type="evidence" value="ECO:0007669"/>
    <property type="project" value="TreeGrafter"/>
</dbReference>
<keyword evidence="5" id="KW-0472">Membrane</keyword>
<reference evidence="7" key="1">
    <citation type="submission" date="2018-10" db="EMBL/GenBank/DDBJ databases">
        <title>Transcriptome assembly of Aceria tosichella (Wheat curl mite) Type 2.</title>
        <authorList>
            <person name="Scully E.D."/>
            <person name="Geib S.M."/>
            <person name="Palmer N.A."/>
            <person name="Gupta A.K."/>
            <person name="Sarath G."/>
            <person name="Tatineni S."/>
        </authorList>
    </citation>
    <scope>NUCLEOTIDE SEQUENCE</scope>
    <source>
        <strain evidence="7">LincolnNE</strain>
    </source>
</reference>
<dbReference type="GO" id="GO:0005615">
    <property type="term" value="C:extracellular space"/>
    <property type="evidence" value="ECO:0007669"/>
    <property type="project" value="UniProtKB-ARBA"/>
</dbReference>
<feature type="compositionally biased region" description="Polar residues" evidence="4">
    <location>
        <begin position="306"/>
        <end position="320"/>
    </location>
</feature>
<dbReference type="InterPro" id="IPR032104">
    <property type="entry name" value="Spaetzle"/>
</dbReference>
<dbReference type="SUPFAM" id="SSF57501">
    <property type="entry name" value="Cystine-knot cytokines"/>
    <property type="match status" value="1"/>
</dbReference>
<keyword evidence="2" id="KW-1015">Disulfide bond</keyword>
<evidence type="ECO:0000259" key="6">
    <source>
        <dbReference type="Pfam" id="PF16077"/>
    </source>
</evidence>
<feature type="transmembrane region" description="Helical" evidence="5">
    <location>
        <begin position="12"/>
        <end position="37"/>
    </location>
</feature>
<dbReference type="Pfam" id="PF16077">
    <property type="entry name" value="Spaetzle"/>
    <property type="match status" value="1"/>
</dbReference>
<dbReference type="InterPro" id="IPR029034">
    <property type="entry name" value="Cystine-knot_cytokine"/>
</dbReference>
<feature type="compositionally biased region" description="Polar residues" evidence="4">
    <location>
        <begin position="270"/>
        <end position="299"/>
    </location>
</feature>
<keyword evidence="5" id="KW-1133">Transmembrane helix</keyword>
<dbReference type="InterPro" id="IPR052444">
    <property type="entry name" value="Spz/Toll_ligand-like"/>
</dbReference>
<accession>A0A6G1SQJ7</accession>
<organism evidence="7">
    <name type="scientific">Aceria tosichella</name>
    <name type="common">wheat curl mite</name>
    <dbReference type="NCBI Taxonomy" id="561515"/>
    <lineage>
        <taxon>Eukaryota</taxon>
        <taxon>Metazoa</taxon>
        <taxon>Ecdysozoa</taxon>
        <taxon>Arthropoda</taxon>
        <taxon>Chelicerata</taxon>
        <taxon>Arachnida</taxon>
        <taxon>Acari</taxon>
        <taxon>Acariformes</taxon>
        <taxon>Trombidiformes</taxon>
        <taxon>Prostigmata</taxon>
        <taxon>Eupodina</taxon>
        <taxon>Eriophyoidea</taxon>
        <taxon>Eriophyidae</taxon>
        <taxon>Eriophyinae</taxon>
        <taxon>Aceriini</taxon>
        <taxon>Aceria</taxon>
    </lineage>
</organism>
<evidence type="ECO:0000256" key="1">
    <source>
        <dbReference type="ARBA" id="ARBA00022729"/>
    </source>
</evidence>
<dbReference type="GO" id="GO:0021556">
    <property type="term" value="P:central nervous system formation"/>
    <property type="evidence" value="ECO:0007669"/>
    <property type="project" value="TreeGrafter"/>
</dbReference>
<dbReference type="Gene3D" id="2.10.90.10">
    <property type="entry name" value="Cystine-knot cytokines"/>
    <property type="match status" value="1"/>
</dbReference>
<feature type="compositionally biased region" description="Low complexity" evidence="4">
    <location>
        <begin position="73"/>
        <end position="82"/>
    </location>
</feature>
<evidence type="ECO:0000256" key="4">
    <source>
        <dbReference type="SAM" id="MobiDB-lite"/>
    </source>
</evidence>
<dbReference type="AlphaFoldDB" id="A0A6G1SQJ7"/>
<proteinExistence type="predicted"/>
<keyword evidence="5" id="KW-0812">Transmembrane</keyword>
<feature type="region of interest" description="Disordered" evidence="4">
    <location>
        <begin position="64"/>
        <end position="90"/>
    </location>
</feature>
<dbReference type="EMBL" id="GGYP01007389">
    <property type="protein sequence ID" value="MDE52160.1"/>
    <property type="molecule type" value="Transcribed_RNA"/>
</dbReference>
<protein>
    <submittedName>
        <fullName evidence="7">Protein spaetzle</fullName>
    </submittedName>
</protein>
<keyword evidence="1" id="KW-0732">Signal</keyword>
<dbReference type="GO" id="GO:0008083">
    <property type="term" value="F:growth factor activity"/>
    <property type="evidence" value="ECO:0007669"/>
    <property type="project" value="TreeGrafter"/>
</dbReference>
<evidence type="ECO:0000256" key="2">
    <source>
        <dbReference type="ARBA" id="ARBA00023157"/>
    </source>
</evidence>
<keyword evidence="3" id="KW-0325">Glycoprotein</keyword>
<dbReference type="PANTHER" id="PTHR23199:SF12">
    <property type="entry name" value="NEUROTROPHIN 1-RELATED"/>
    <property type="match status" value="1"/>
</dbReference>
<sequence length="366" mass="40766">MLFNNNNSINSLLLPTSIVLRGAIFILSLGCLAFIFVQASPIRPTPTTPPKQLSPDCSTLIVTNERRAGGSGRSSSGCNGDSSSRRQAKKLPAAVSRLFREEVDNYPEDEIRQILKQTPGDVKDLYNVLNTQLDPNTNLTERMALYPGSNGGGDDDGHMEREENVCRTVTRHVYPREANLHNSLVYIPNNQDFMQVIQAEICQHPDEECGYLRDNLPYGMLSACVQKYSYKKLLYMDPLDKRMASDLFRYPSCCVCVVRTLPLDLRSNHRGNQSKPSSTTTTNLPLEVYSSSETYSSQPMKFAPNTGASNGLGVQQQDQEQPSDRSHDSDSTTASTLAKRTSKQLKRPNNQTLILSDDKVYSPTTR</sequence>
<dbReference type="PANTHER" id="PTHR23199">
    <property type="entry name" value="NEUROTROPHIN 1-RELATED"/>
    <property type="match status" value="1"/>
</dbReference>
<dbReference type="GO" id="GO:0045087">
    <property type="term" value="P:innate immune response"/>
    <property type="evidence" value="ECO:0007669"/>
    <property type="project" value="TreeGrafter"/>
</dbReference>
<evidence type="ECO:0000313" key="7">
    <source>
        <dbReference type="EMBL" id="MDE52160.1"/>
    </source>
</evidence>